<protein>
    <submittedName>
        <fullName evidence="1">Uncharacterized protein</fullName>
    </submittedName>
</protein>
<name>A0ACC1RZ47_9HYPO</name>
<organism evidence="1 2">
    <name type="scientific">Fusarium decemcellulare</name>
    <dbReference type="NCBI Taxonomy" id="57161"/>
    <lineage>
        <taxon>Eukaryota</taxon>
        <taxon>Fungi</taxon>
        <taxon>Dikarya</taxon>
        <taxon>Ascomycota</taxon>
        <taxon>Pezizomycotina</taxon>
        <taxon>Sordariomycetes</taxon>
        <taxon>Hypocreomycetidae</taxon>
        <taxon>Hypocreales</taxon>
        <taxon>Nectriaceae</taxon>
        <taxon>Fusarium</taxon>
        <taxon>Fusarium decemcellulare species complex</taxon>
    </lineage>
</organism>
<comment type="caution">
    <text evidence="1">The sequence shown here is derived from an EMBL/GenBank/DDBJ whole genome shotgun (WGS) entry which is preliminary data.</text>
</comment>
<gene>
    <name evidence="1" type="ORF">NM208_g10086</name>
</gene>
<reference evidence="1" key="1">
    <citation type="submission" date="2022-08" db="EMBL/GenBank/DDBJ databases">
        <title>Genome Sequence of Fusarium decemcellulare.</title>
        <authorList>
            <person name="Buettner E."/>
        </authorList>
    </citation>
    <scope>NUCLEOTIDE SEQUENCE</scope>
    <source>
        <strain evidence="1">Babe19</strain>
    </source>
</reference>
<dbReference type="Proteomes" id="UP001148629">
    <property type="component" value="Unassembled WGS sequence"/>
</dbReference>
<evidence type="ECO:0000313" key="2">
    <source>
        <dbReference type="Proteomes" id="UP001148629"/>
    </source>
</evidence>
<evidence type="ECO:0000313" key="1">
    <source>
        <dbReference type="EMBL" id="KAJ3528706.1"/>
    </source>
</evidence>
<accession>A0ACC1RZ47</accession>
<proteinExistence type="predicted"/>
<sequence length="587" mass="64368">MATQRNASGEINPVPPAQRMSPQFTSYPNGTALKNATVPIFKIESLQWVENRTTLPENIMKAITFDKSGYLNISREDSMLQQTIVGTSALLKDSPWIPPPSDRLPAPKTFSGTISEVIMEDKTGLCNATDIGRGHGNADMKLLLKFGVPVAKGILARTPTEAREIVEQFGQPCVIKSQILKGGRGKGSFENELTGGIQIVDSPEVAQSLASRMLGQRLRTKQTSGAGVVVEKLYVTETIEYQDEQYLAMTLDRENYTPVIIASREGGVNIEQTTKNNPDSLHSFSFNLDEGIMSKLVSRIGNALQSIAKETDNLRDILTRLHAIFVTKDATSLAINPLAKSSDGIFTCLDSKFTFDDASEKRQLRLFAIREDKAAVKEELECQENGLAYIMMDGNIGSVVNGAGLAMATNDAIAYHRGASANFLDAGGQTTKMMQKHSKSSLETSVHHGFQIMSYKSLFKSESSTFEGKTAYKQRQRGLKSAVRPSDRSDFCTYKLRSQTDDSSQPSKSEKSHSLENPIMEQLFSNKDREHSTIKAPSTPTNGSSDTMTGTSPQSTPDHPALSALRNDYMKAAEALFNHKFHVTSKP</sequence>
<dbReference type="EMBL" id="JANRMS010001376">
    <property type="protein sequence ID" value="KAJ3528706.1"/>
    <property type="molecule type" value="Genomic_DNA"/>
</dbReference>
<keyword evidence="2" id="KW-1185">Reference proteome</keyword>